<evidence type="ECO:0000259" key="6">
    <source>
        <dbReference type="PROSITE" id="PS51832"/>
    </source>
</evidence>
<dbReference type="SUPFAM" id="SSF55781">
    <property type="entry name" value="GAF domain-like"/>
    <property type="match status" value="1"/>
</dbReference>
<dbReference type="PANTHER" id="PTHR43155:SF2">
    <property type="entry name" value="CYCLIC DI-GMP PHOSPHODIESTERASE PA4108"/>
    <property type="match status" value="1"/>
</dbReference>
<evidence type="ECO:0000259" key="4">
    <source>
        <dbReference type="PROSITE" id="PS50885"/>
    </source>
</evidence>
<dbReference type="SMART" id="SM00065">
    <property type="entry name" value="GAF"/>
    <property type="match status" value="1"/>
</dbReference>
<evidence type="ECO:0000256" key="2">
    <source>
        <dbReference type="ARBA" id="ARBA00022989"/>
    </source>
</evidence>
<dbReference type="SMART" id="SM00304">
    <property type="entry name" value="HAMP"/>
    <property type="match status" value="1"/>
</dbReference>
<dbReference type="Gene3D" id="3.30.450.40">
    <property type="match status" value="1"/>
</dbReference>
<feature type="domain" description="HAMP" evidence="4">
    <location>
        <begin position="64"/>
        <end position="116"/>
    </location>
</feature>
<dbReference type="SMART" id="SM00471">
    <property type="entry name" value="HDc"/>
    <property type="match status" value="1"/>
</dbReference>
<protein>
    <recommendedName>
        <fullName evidence="9">HD domain-containing protein</fullName>
    </recommendedName>
</protein>
<dbReference type="NCBIfam" id="TIGR00277">
    <property type="entry name" value="HDIG"/>
    <property type="match status" value="1"/>
</dbReference>
<dbReference type="InterPro" id="IPR003607">
    <property type="entry name" value="HD/PDEase_dom"/>
</dbReference>
<keyword evidence="3" id="KW-0472">Membrane</keyword>
<dbReference type="GO" id="GO:0007165">
    <property type="term" value="P:signal transduction"/>
    <property type="evidence" value="ECO:0007669"/>
    <property type="project" value="InterPro"/>
</dbReference>
<dbReference type="Pfam" id="PF13487">
    <property type="entry name" value="HD_5"/>
    <property type="match status" value="1"/>
</dbReference>
<sequence>MIKKMFVKGIQRNITAIQVSGMLVFVFSLAAIFMGDETSLRQGFVVAAALFALISMILGMIIAANTRKSLDSLTGVATQLAEGNLTIVIDEPADDHFGELSDALERIRDQLKTSYGAIQEYIDELQSRVKELTLLSDIDGAILAGSRLDTILELASERICRLLGGDFSLVALVDKKTETMNIKSAYGFTDDEKRGLLVRMRDKIINCDLCLSLIAGQVTVVENLYRSHLSEDAKSVCSCFGAKAMLAAPLMVDGKPIGSIVIWYKQTRGFDESILDRFKLFTGQTAVAIKSASLVDGMRGLTVEIMRALAMAIDARDSYTANHSDRVSRFAVALAQELGFGADDVQTIEYAGFLHDIGKIGINENILNKTSSLTSDEMSVMKTHSVISADIIRPIEFLADVVPIVRHHHEWFNGKGYPSGLAGEEIPSGARILAVADALEAITSDRPYSRALTLHEGLARLKAGVHVQFDPEMVDAMSRVIERIEDVDRAEVSAFDGDMISDGVMDSESDVAIEGEEAG</sequence>
<dbReference type="EMBL" id="MELI01000104">
    <property type="protein sequence ID" value="OFW32118.1"/>
    <property type="molecule type" value="Genomic_DNA"/>
</dbReference>
<dbReference type="SUPFAM" id="SSF109604">
    <property type="entry name" value="HD-domain/PDEase-like"/>
    <property type="match status" value="1"/>
</dbReference>
<feature type="transmembrane region" description="Helical" evidence="3">
    <location>
        <begin position="12"/>
        <end position="32"/>
    </location>
</feature>
<dbReference type="InterPro" id="IPR029016">
    <property type="entry name" value="GAF-like_dom_sf"/>
</dbReference>
<evidence type="ECO:0000313" key="7">
    <source>
        <dbReference type="EMBL" id="OFW32118.1"/>
    </source>
</evidence>
<accession>A0A1F2UGH0</accession>
<dbReference type="CDD" id="cd06225">
    <property type="entry name" value="HAMP"/>
    <property type="match status" value="1"/>
</dbReference>
<comment type="caution">
    <text evidence="7">The sequence shown here is derived from an EMBL/GenBank/DDBJ whole genome shotgun (WGS) entry which is preliminary data.</text>
</comment>
<dbReference type="InterPro" id="IPR003018">
    <property type="entry name" value="GAF"/>
</dbReference>
<reference evidence="7 8" key="1">
    <citation type="journal article" date="2016" name="Nat. Commun.">
        <title>Thousands of microbial genomes shed light on interconnected biogeochemical processes in an aquifer system.</title>
        <authorList>
            <person name="Anantharaman K."/>
            <person name="Brown C.T."/>
            <person name="Hug L.A."/>
            <person name="Sharon I."/>
            <person name="Castelle C.J."/>
            <person name="Probst A.J."/>
            <person name="Thomas B.C."/>
            <person name="Singh A."/>
            <person name="Wilkins M.J."/>
            <person name="Karaoz U."/>
            <person name="Brodie E.L."/>
            <person name="Williams K.H."/>
            <person name="Hubbard S.S."/>
            <person name="Banfield J.F."/>
        </authorList>
    </citation>
    <scope>NUCLEOTIDE SEQUENCE [LARGE SCALE GENOMIC DNA]</scope>
</reference>
<feature type="domain" description="HD" evidence="5">
    <location>
        <begin position="320"/>
        <end position="442"/>
    </location>
</feature>
<dbReference type="InterPro" id="IPR006675">
    <property type="entry name" value="HDIG_dom"/>
</dbReference>
<dbReference type="PROSITE" id="PS50885">
    <property type="entry name" value="HAMP"/>
    <property type="match status" value="1"/>
</dbReference>
<evidence type="ECO:0008006" key="9">
    <source>
        <dbReference type="Google" id="ProtNLM"/>
    </source>
</evidence>
<dbReference type="InterPro" id="IPR003660">
    <property type="entry name" value="HAMP_dom"/>
</dbReference>
<dbReference type="PROSITE" id="PS51832">
    <property type="entry name" value="HD_GYP"/>
    <property type="match status" value="1"/>
</dbReference>
<evidence type="ECO:0000259" key="5">
    <source>
        <dbReference type="PROSITE" id="PS51831"/>
    </source>
</evidence>
<dbReference type="GO" id="GO:0016020">
    <property type="term" value="C:membrane"/>
    <property type="evidence" value="ECO:0007669"/>
    <property type="project" value="InterPro"/>
</dbReference>
<dbReference type="Pfam" id="PF13185">
    <property type="entry name" value="GAF_2"/>
    <property type="match status" value="1"/>
</dbReference>
<gene>
    <name evidence="7" type="ORF">A2074_04485</name>
</gene>
<dbReference type="PANTHER" id="PTHR43155">
    <property type="entry name" value="CYCLIC DI-GMP PHOSPHODIESTERASE PA4108-RELATED"/>
    <property type="match status" value="1"/>
</dbReference>
<dbReference type="AlphaFoldDB" id="A0A1F2UGH0"/>
<dbReference type="Gene3D" id="6.10.340.10">
    <property type="match status" value="1"/>
</dbReference>
<evidence type="ECO:0000313" key="8">
    <source>
        <dbReference type="Proteomes" id="UP000178086"/>
    </source>
</evidence>
<dbReference type="Proteomes" id="UP000178086">
    <property type="component" value="Unassembled WGS sequence"/>
</dbReference>
<feature type="transmembrane region" description="Helical" evidence="3">
    <location>
        <begin position="44"/>
        <end position="64"/>
    </location>
</feature>
<evidence type="ECO:0000256" key="3">
    <source>
        <dbReference type="SAM" id="Phobius"/>
    </source>
</evidence>
<dbReference type="InterPro" id="IPR006674">
    <property type="entry name" value="HD_domain"/>
</dbReference>
<dbReference type="InterPro" id="IPR037522">
    <property type="entry name" value="HD_GYP_dom"/>
</dbReference>
<proteinExistence type="predicted"/>
<evidence type="ECO:0000256" key="1">
    <source>
        <dbReference type="ARBA" id="ARBA00022692"/>
    </source>
</evidence>
<dbReference type="CDD" id="cd00077">
    <property type="entry name" value="HDc"/>
    <property type="match status" value="1"/>
</dbReference>
<name>A0A1F2UGH0_9ACTN</name>
<organism evidence="7 8">
    <name type="scientific">Candidatus Aquicultor primus</name>
    <dbReference type="NCBI Taxonomy" id="1797195"/>
    <lineage>
        <taxon>Bacteria</taxon>
        <taxon>Bacillati</taxon>
        <taxon>Actinomycetota</taxon>
        <taxon>Candidatus Aquicultoria</taxon>
        <taxon>Candidatus Aquicultorales</taxon>
        <taxon>Candidatus Aquicultoraceae</taxon>
        <taxon>Candidatus Aquicultor</taxon>
    </lineage>
</organism>
<feature type="domain" description="HD-GYP" evidence="6">
    <location>
        <begin position="298"/>
        <end position="493"/>
    </location>
</feature>
<dbReference type="PROSITE" id="PS51831">
    <property type="entry name" value="HD"/>
    <property type="match status" value="1"/>
</dbReference>
<keyword evidence="1 3" id="KW-0812">Transmembrane</keyword>
<keyword evidence="2 3" id="KW-1133">Transmembrane helix</keyword>
<dbReference type="Gene3D" id="1.10.3210.10">
    <property type="entry name" value="Hypothetical protein af1432"/>
    <property type="match status" value="1"/>
</dbReference>